<protein>
    <submittedName>
        <fullName evidence="2">Uncharacterized protein</fullName>
    </submittedName>
</protein>
<evidence type="ECO:0000313" key="2">
    <source>
        <dbReference type="EMBL" id="KAK6181106.1"/>
    </source>
</evidence>
<evidence type="ECO:0000256" key="1">
    <source>
        <dbReference type="SAM" id="MobiDB-lite"/>
    </source>
</evidence>
<dbReference type="AlphaFoldDB" id="A0AAN8PXA7"/>
<evidence type="ECO:0000313" key="3">
    <source>
        <dbReference type="Proteomes" id="UP001347796"/>
    </source>
</evidence>
<feature type="compositionally biased region" description="Polar residues" evidence="1">
    <location>
        <begin position="33"/>
        <end position="42"/>
    </location>
</feature>
<gene>
    <name evidence="2" type="ORF">SNE40_009037</name>
</gene>
<reference evidence="2 3" key="1">
    <citation type="submission" date="2024-01" db="EMBL/GenBank/DDBJ databases">
        <title>The genome of the rayed Mediterranean limpet Patella caerulea (Linnaeus, 1758).</title>
        <authorList>
            <person name="Anh-Thu Weber A."/>
            <person name="Halstead-Nussloch G."/>
        </authorList>
    </citation>
    <scope>NUCLEOTIDE SEQUENCE [LARGE SCALE GENOMIC DNA]</scope>
    <source>
        <strain evidence="2">AATW-2023a</strain>
        <tissue evidence="2">Whole specimen</tissue>
    </source>
</reference>
<sequence length="259" mass="29624">MSFARLAGSSSPFQNVPSTPLTTTSRRRVLGDSSPTTAYPQHQTLYSSPYHHTFSQNSQEYVIHDEQRTPSAVPAPFEMENYGYHLNLSLISENASTANVEQVVPATPPGVHRGLDSSPHTFRHPLHLLFRINSWSSMTPRQNVASYQQRTPEYRAYSPSSLVPSQEEPRTPQTRLAHRVLIGSNIRHTPRRGVDNFRNIRTPQYSRRRNLNAYEDLETPRRRTVLLERRSTPVFNVEPLGIRRNAVEIDFFSEAEIFA</sequence>
<keyword evidence="3" id="KW-1185">Reference proteome</keyword>
<dbReference type="EMBL" id="JAZGQO010000007">
    <property type="protein sequence ID" value="KAK6181106.1"/>
    <property type="molecule type" value="Genomic_DNA"/>
</dbReference>
<feature type="region of interest" description="Disordered" evidence="1">
    <location>
        <begin position="1"/>
        <end position="42"/>
    </location>
</feature>
<name>A0AAN8PXA7_PATCE</name>
<proteinExistence type="predicted"/>
<comment type="caution">
    <text evidence="2">The sequence shown here is derived from an EMBL/GenBank/DDBJ whole genome shotgun (WGS) entry which is preliminary data.</text>
</comment>
<dbReference type="Proteomes" id="UP001347796">
    <property type="component" value="Unassembled WGS sequence"/>
</dbReference>
<accession>A0AAN8PXA7</accession>
<organism evidence="2 3">
    <name type="scientific">Patella caerulea</name>
    <name type="common">Rayed Mediterranean limpet</name>
    <dbReference type="NCBI Taxonomy" id="87958"/>
    <lineage>
        <taxon>Eukaryota</taxon>
        <taxon>Metazoa</taxon>
        <taxon>Spiralia</taxon>
        <taxon>Lophotrochozoa</taxon>
        <taxon>Mollusca</taxon>
        <taxon>Gastropoda</taxon>
        <taxon>Patellogastropoda</taxon>
        <taxon>Patelloidea</taxon>
        <taxon>Patellidae</taxon>
        <taxon>Patella</taxon>
    </lineage>
</organism>